<evidence type="ECO:0000259" key="4">
    <source>
        <dbReference type="Pfam" id="PF16113"/>
    </source>
</evidence>
<evidence type="ECO:0000256" key="1">
    <source>
        <dbReference type="ARBA" id="ARBA00001709"/>
    </source>
</evidence>
<evidence type="ECO:0000256" key="3">
    <source>
        <dbReference type="ARBA" id="ARBA00022801"/>
    </source>
</evidence>
<accession>A0A8J3CRL8</accession>
<dbReference type="AlphaFoldDB" id="A0A8J3CRL8"/>
<dbReference type="NCBIfam" id="NF004127">
    <property type="entry name" value="PRK05617.1"/>
    <property type="match status" value="1"/>
</dbReference>
<organism evidence="5 6">
    <name type="scientific">Algimonas arctica</name>
    <dbReference type="NCBI Taxonomy" id="1479486"/>
    <lineage>
        <taxon>Bacteria</taxon>
        <taxon>Pseudomonadati</taxon>
        <taxon>Pseudomonadota</taxon>
        <taxon>Alphaproteobacteria</taxon>
        <taxon>Maricaulales</taxon>
        <taxon>Robiginitomaculaceae</taxon>
        <taxon>Algimonas</taxon>
    </lineage>
</organism>
<dbReference type="InterPro" id="IPR029045">
    <property type="entry name" value="ClpP/crotonase-like_dom_sf"/>
</dbReference>
<dbReference type="PANTHER" id="PTHR43176">
    <property type="entry name" value="3-HYDROXYISOBUTYRYL-COA HYDROLASE-RELATED"/>
    <property type="match status" value="1"/>
</dbReference>
<dbReference type="EMBL" id="BMZH01000013">
    <property type="protein sequence ID" value="GHB01890.1"/>
    <property type="molecule type" value="Genomic_DNA"/>
</dbReference>
<dbReference type="InterPro" id="IPR045004">
    <property type="entry name" value="ECH_dom"/>
</dbReference>
<proteinExistence type="predicted"/>
<evidence type="ECO:0000313" key="6">
    <source>
        <dbReference type="Proteomes" id="UP000634004"/>
    </source>
</evidence>
<dbReference type="RefSeq" id="WP_233354147.1">
    <property type="nucleotide sequence ID" value="NZ_BMZH01000013.1"/>
</dbReference>
<feature type="domain" description="Enoyl-CoA hydratase/isomerase" evidence="4">
    <location>
        <begin position="14"/>
        <end position="330"/>
    </location>
</feature>
<dbReference type="CDD" id="cd06558">
    <property type="entry name" value="crotonase-like"/>
    <property type="match status" value="1"/>
</dbReference>
<sequence>MTDTIIARIEGSLGRITLNRPKALNALTEEMCVAITQALITWQDDDTVKAVLVDGEGDRAFCAGGDVIMLHDSGKAKDSRAETFWRVEYALNELIQSYSKPYIALIDGIVMGGGVGLSVHGQYRVAGNTTLFAMPETGIGYFPDVGGTYFLPRLGMAVGNWLGLTGARLGPTQSVGLGVATHFVPTQTHGAMIEALSGADDVAAVLEHFNEAPPECEDIPDAVNMFDATRVADILAALDSDGSDWTAHQAKLIRRKSPLAMATTLEAMRRGADLDFRAAMSAELDLSLNFLTIQDFYEGIRAQLIDKDRNPGWSHDGVESVTVEQVERMFRQAADPRLEFLT</sequence>
<reference evidence="5" key="1">
    <citation type="journal article" date="2014" name="Int. J. Syst. Evol. Microbiol.">
        <title>Complete genome sequence of Corynebacterium casei LMG S-19264T (=DSM 44701T), isolated from a smear-ripened cheese.</title>
        <authorList>
            <consortium name="US DOE Joint Genome Institute (JGI-PGF)"/>
            <person name="Walter F."/>
            <person name="Albersmeier A."/>
            <person name="Kalinowski J."/>
            <person name="Ruckert C."/>
        </authorList>
    </citation>
    <scope>NUCLEOTIDE SEQUENCE</scope>
    <source>
        <strain evidence="5">KCTC 32513</strain>
    </source>
</reference>
<dbReference type="Pfam" id="PF16113">
    <property type="entry name" value="ECH_2"/>
    <property type="match status" value="1"/>
</dbReference>
<protein>
    <recommendedName>
        <fullName evidence="2">3-hydroxyisobutyryl-CoA hydrolase</fullName>
        <ecNumber evidence="2">3.1.2.4</ecNumber>
    </recommendedName>
</protein>
<dbReference type="GO" id="GO:0006574">
    <property type="term" value="P:L-valine catabolic process"/>
    <property type="evidence" value="ECO:0007669"/>
    <property type="project" value="TreeGrafter"/>
</dbReference>
<comment type="catalytic activity">
    <reaction evidence="1">
        <text>3-hydroxy-2-methylpropanoyl-CoA + H2O = 3-hydroxy-2-methylpropanoate + CoA + H(+)</text>
        <dbReference type="Rhea" id="RHEA:20888"/>
        <dbReference type="ChEBI" id="CHEBI:11805"/>
        <dbReference type="ChEBI" id="CHEBI:15377"/>
        <dbReference type="ChEBI" id="CHEBI:15378"/>
        <dbReference type="ChEBI" id="CHEBI:57287"/>
        <dbReference type="ChEBI" id="CHEBI:57340"/>
        <dbReference type="EC" id="3.1.2.4"/>
    </reaction>
</comment>
<dbReference type="Proteomes" id="UP000634004">
    <property type="component" value="Unassembled WGS sequence"/>
</dbReference>
<dbReference type="Gene3D" id="3.90.226.10">
    <property type="entry name" value="2-enoyl-CoA Hydratase, Chain A, domain 1"/>
    <property type="match status" value="1"/>
</dbReference>
<dbReference type="InterPro" id="IPR032259">
    <property type="entry name" value="HIBYL-CoA-H"/>
</dbReference>
<name>A0A8J3CRL8_9PROT</name>
<reference evidence="5" key="2">
    <citation type="submission" date="2020-09" db="EMBL/GenBank/DDBJ databases">
        <authorList>
            <person name="Sun Q."/>
            <person name="Kim S."/>
        </authorList>
    </citation>
    <scope>NUCLEOTIDE SEQUENCE</scope>
    <source>
        <strain evidence="5">KCTC 32513</strain>
    </source>
</reference>
<dbReference type="EC" id="3.1.2.4" evidence="2"/>
<evidence type="ECO:0000313" key="5">
    <source>
        <dbReference type="EMBL" id="GHB01890.1"/>
    </source>
</evidence>
<comment type="caution">
    <text evidence="5">The sequence shown here is derived from an EMBL/GenBank/DDBJ whole genome shotgun (WGS) entry which is preliminary data.</text>
</comment>
<gene>
    <name evidence="5" type="ORF">GCM10009069_25840</name>
</gene>
<keyword evidence="3" id="KW-0378">Hydrolase</keyword>
<keyword evidence="6" id="KW-1185">Reference proteome</keyword>
<dbReference type="PANTHER" id="PTHR43176:SF3">
    <property type="entry name" value="3-HYDROXYISOBUTYRYL-COA HYDROLASE, MITOCHONDRIAL"/>
    <property type="match status" value="1"/>
</dbReference>
<dbReference type="SUPFAM" id="SSF52096">
    <property type="entry name" value="ClpP/crotonase"/>
    <property type="match status" value="1"/>
</dbReference>
<evidence type="ECO:0000256" key="2">
    <source>
        <dbReference type="ARBA" id="ARBA00011915"/>
    </source>
</evidence>
<dbReference type="GO" id="GO:0003860">
    <property type="term" value="F:3-hydroxyisobutyryl-CoA hydrolase activity"/>
    <property type="evidence" value="ECO:0007669"/>
    <property type="project" value="UniProtKB-EC"/>
</dbReference>